<evidence type="ECO:0000313" key="1">
    <source>
        <dbReference type="EMBL" id="SHE29055.1"/>
    </source>
</evidence>
<reference evidence="1 2" key="1">
    <citation type="submission" date="2016-11" db="EMBL/GenBank/DDBJ databases">
        <authorList>
            <person name="Jaros S."/>
            <person name="Januszkiewicz K."/>
            <person name="Wedrychowicz H."/>
        </authorList>
    </citation>
    <scope>NUCLEOTIDE SEQUENCE [LARGE SCALE GENOMIC DNA]</scope>
    <source>
        <strain evidence="1 2">DSM 26897</strain>
    </source>
</reference>
<protein>
    <recommendedName>
        <fullName evidence="3">Tetratricopeptide repeat-containing protein</fullName>
    </recommendedName>
</protein>
<sequence length="440" mass="49106">MAEKWEEAKRHKSSRIVRLLCAQDELDMVDAFYTFMIGVDTPIFDIAFLFDSRCYDLRDYSFALVAELQEIVDIWNRSVKDERIDDVPVHWQADFSLAKDENPAALFIDNFNKLANALALPDGLFVVAVLRGGVVDFEFTKWLSKTLELPINAKVKILIHDSIVDPAYEGIAIDFEGLITSIPLYLDMPKAMEQAAAMGDPNDPGTQYRKAFVKMMNAMGAAKQQEAETCGRACIDIATSSITKDPYWVMQLVVVNIALGNDKIRYKQWHEALSYADEALAAAQAAQQYFANNMAGVLIAQAQMFRGSVYFLQKEWSSGWNDYSAAYELFIREGNMPLAIESCRMAGQCAFKEGLRNEGLSLLAKGVRLGFELSTEVAKGSTYAALLHLLLSSSYQQYISLDEVDAIAGRIYGPNWLTAIRNYRQVPGPQPAAATEPVDT</sequence>
<dbReference type="InterPro" id="IPR011990">
    <property type="entry name" value="TPR-like_helical_dom_sf"/>
</dbReference>
<accession>A0A1M4SA81</accession>
<keyword evidence="2" id="KW-1185">Reference proteome</keyword>
<evidence type="ECO:0000313" key="2">
    <source>
        <dbReference type="Proteomes" id="UP000184368"/>
    </source>
</evidence>
<dbReference type="SUPFAM" id="SSF48452">
    <property type="entry name" value="TPR-like"/>
    <property type="match status" value="1"/>
</dbReference>
<dbReference type="STRING" id="1302690.BUE76_23075"/>
<dbReference type="EMBL" id="FQUO01000001">
    <property type="protein sequence ID" value="SHE29055.1"/>
    <property type="molecule type" value="Genomic_DNA"/>
</dbReference>
<evidence type="ECO:0008006" key="3">
    <source>
        <dbReference type="Google" id="ProtNLM"/>
    </source>
</evidence>
<dbReference type="AlphaFoldDB" id="A0A1M4SA81"/>
<organism evidence="1 2">
    <name type="scientific">Cnuella takakiae</name>
    <dbReference type="NCBI Taxonomy" id="1302690"/>
    <lineage>
        <taxon>Bacteria</taxon>
        <taxon>Pseudomonadati</taxon>
        <taxon>Bacteroidota</taxon>
        <taxon>Chitinophagia</taxon>
        <taxon>Chitinophagales</taxon>
        <taxon>Chitinophagaceae</taxon>
        <taxon>Cnuella</taxon>
    </lineage>
</organism>
<name>A0A1M4SA81_9BACT</name>
<gene>
    <name evidence="1" type="ORF">SAMN05444008_10142</name>
</gene>
<dbReference type="Proteomes" id="UP000184368">
    <property type="component" value="Unassembled WGS sequence"/>
</dbReference>
<proteinExistence type="predicted"/>